<feature type="region of interest" description="Disordered" evidence="2">
    <location>
        <begin position="30"/>
        <end position="84"/>
    </location>
</feature>
<keyword evidence="1" id="KW-0479">Metal-binding</keyword>
<dbReference type="GO" id="GO:0008270">
    <property type="term" value="F:zinc ion binding"/>
    <property type="evidence" value="ECO:0007669"/>
    <property type="project" value="UniProtKB-KW"/>
</dbReference>
<dbReference type="GO" id="GO:0006355">
    <property type="term" value="P:regulation of DNA-templated transcription"/>
    <property type="evidence" value="ECO:0007669"/>
    <property type="project" value="InterPro"/>
</dbReference>
<feature type="region of interest" description="Disordered" evidence="2">
    <location>
        <begin position="111"/>
        <end position="140"/>
    </location>
</feature>
<evidence type="ECO:0000256" key="2">
    <source>
        <dbReference type="SAM" id="MobiDB-lite"/>
    </source>
</evidence>
<dbReference type="InterPro" id="IPR013087">
    <property type="entry name" value="Znf_C2H2_type"/>
</dbReference>
<feature type="compositionally biased region" description="Pro residues" evidence="2">
    <location>
        <begin position="34"/>
        <end position="46"/>
    </location>
</feature>
<feature type="compositionally biased region" description="Acidic residues" evidence="2">
    <location>
        <begin position="211"/>
        <end position="246"/>
    </location>
</feature>
<feature type="domain" description="C2H2-type" evidence="3">
    <location>
        <begin position="261"/>
        <end position="288"/>
    </location>
</feature>
<evidence type="ECO:0000256" key="1">
    <source>
        <dbReference type="PROSITE-ProRule" id="PRU00042"/>
    </source>
</evidence>
<dbReference type="InterPro" id="IPR036236">
    <property type="entry name" value="Znf_C2H2_sf"/>
</dbReference>
<gene>
    <name evidence="4" type="ORF">AQUCO_01300741v1</name>
</gene>
<dbReference type="EMBL" id="KZ305030">
    <property type="protein sequence ID" value="PIA50208.1"/>
    <property type="molecule type" value="Genomic_DNA"/>
</dbReference>
<dbReference type="InterPro" id="IPR044303">
    <property type="entry name" value="ZAT1/4/9"/>
</dbReference>
<feature type="compositionally biased region" description="Polar residues" evidence="2">
    <location>
        <begin position="355"/>
        <end position="369"/>
    </location>
</feature>
<keyword evidence="1" id="KW-0862">Zinc</keyword>
<evidence type="ECO:0000313" key="5">
    <source>
        <dbReference type="Proteomes" id="UP000230069"/>
    </source>
</evidence>
<keyword evidence="1" id="KW-0863">Zinc-finger</keyword>
<evidence type="ECO:0000259" key="3">
    <source>
        <dbReference type="PROSITE" id="PS50157"/>
    </source>
</evidence>
<feature type="region of interest" description="Disordered" evidence="2">
    <location>
        <begin position="349"/>
        <end position="369"/>
    </location>
</feature>
<feature type="domain" description="C2H2-type" evidence="3">
    <location>
        <begin position="332"/>
        <end position="354"/>
    </location>
</feature>
<dbReference type="OrthoDB" id="9411774at2759"/>
<accession>A0A2G5E348</accession>
<feature type="domain" description="C2H2-type" evidence="3">
    <location>
        <begin position="4"/>
        <end position="26"/>
    </location>
</feature>
<dbReference type="Pfam" id="PF13912">
    <property type="entry name" value="zf-C2H2_6"/>
    <property type="match status" value="3"/>
</dbReference>
<organism evidence="4 5">
    <name type="scientific">Aquilegia coerulea</name>
    <name type="common">Rocky mountain columbine</name>
    <dbReference type="NCBI Taxonomy" id="218851"/>
    <lineage>
        <taxon>Eukaryota</taxon>
        <taxon>Viridiplantae</taxon>
        <taxon>Streptophyta</taxon>
        <taxon>Embryophyta</taxon>
        <taxon>Tracheophyta</taxon>
        <taxon>Spermatophyta</taxon>
        <taxon>Magnoliopsida</taxon>
        <taxon>Ranunculales</taxon>
        <taxon>Ranunculaceae</taxon>
        <taxon>Thalictroideae</taxon>
        <taxon>Aquilegia</taxon>
    </lineage>
</organism>
<dbReference type="PANTHER" id="PTHR46326:SF2">
    <property type="entry name" value="ZINC FINGER PROTEIN ZAT1-RELATED"/>
    <property type="match status" value="1"/>
</dbReference>
<proteinExistence type="predicted"/>
<reference evidence="4 5" key="1">
    <citation type="submission" date="2017-09" db="EMBL/GenBank/DDBJ databases">
        <title>WGS assembly of Aquilegia coerulea Goldsmith.</title>
        <authorList>
            <person name="Hodges S."/>
            <person name="Kramer E."/>
            <person name="Nordborg M."/>
            <person name="Tomkins J."/>
            <person name="Borevitz J."/>
            <person name="Derieg N."/>
            <person name="Yan J."/>
            <person name="Mihaltcheva S."/>
            <person name="Hayes R.D."/>
            <person name="Rokhsar D."/>
        </authorList>
    </citation>
    <scope>NUCLEOTIDE SEQUENCE [LARGE SCALE GENOMIC DNA]</scope>
    <source>
        <strain evidence="5">cv. Goldsmith</strain>
    </source>
</reference>
<protein>
    <recommendedName>
        <fullName evidence="3">C2H2-type domain-containing protein</fullName>
    </recommendedName>
</protein>
<dbReference type="PANTHER" id="PTHR46326">
    <property type="entry name" value="ZINC FINGER PROTEIN ZAT1-RELATED"/>
    <property type="match status" value="1"/>
</dbReference>
<feature type="compositionally biased region" description="Basic residues" evidence="2">
    <location>
        <begin position="124"/>
        <end position="134"/>
    </location>
</feature>
<dbReference type="Proteomes" id="UP000230069">
    <property type="component" value="Unassembled WGS sequence"/>
</dbReference>
<dbReference type="SUPFAM" id="SSF57667">
    <property type="entry name" value="beta-beta-alpha zinc fingers"/>
    <property type="match status" value="1"/>
</dbReference>
<name>A0A2G5E348_AQUCA</name>
<dbReference type="AlphaFoldDB" id="A0A2G5E348"/>
<sequence>MEKRTCKLCYKTFSNGRALGGHMRSHMVKLQTSPPLPLPPPPPPPSSHASSHLHLQLEDGSDSTSTTSSPSSYEEEDKGLSYGLRENPKKSFRLVDPEFSSFVVVDAGSVVQDRESETESSKNPSRRRSKRNRKSGLAEQHLQNHQEHESMMMMMKKQQLQPNKLSKSITIESLIEPEPVSSVSDTTPEEDVAWCLMMLSRGIRTRKREVEQEEEDEEEDEEQKPEDDEEEEEEEEEKSIEESDEDLEEIKIRVKRSRGKYQCGTCKKFFRSYQALGGHRASHKKIKSCNITTPSSSSVARLNQETEYENEGNVGSAATVPNTPIVVDRRIHECPVCFRVFGSGQALGGHKRSHITGSTSITQQPIRPNNSTRFNNNLIDLNLPAPMEDEDQIELSAVSDVEFIR</sequence>
<dbReference type="InParanoid" id="A0A2G5E348"/>
<evidence type="ECO:0000313" key="4">
    <source>
        <dbReference type="EMBL" id="PIA50208.1"/>
    </source>
</evidence>
<dbReference type="FunCoup" id="A0A2G5E348">
    <property type="interactions" value="10"/>
</dbReference>
<dbReference type="SMART" id="SM00355">
    <property type="entry name" value="ZnF_C2H2"/>
    <property type="match status" value="3"/>
</dbReference>
<feature type="region of interest" description="Disordered" evidence="2">
    <location>
        <begin position="206"/>
        <end position="246"/>
    </location>
</feature>
<dbReference type="STRING" id="218851.A0A2G5E348"/>
<feature type="compositionally biased region" description="Low complexity" evidence="2">
    <location>
        <begin position="62"/>
        <end position="72"/>
    </location>
</feature>
<dbReference type="PROSITE" id="PS00028">
    <property type="entry name" value="ZINC_FINGER_C2H2_1"/>
    <property type="match status" value="3"/>
</dbReference>
<dbReference type="Gene3D" id="3.30.160.60">
    <property type="entry name" value="Classic Zinc Finger"/>
    <property type="match status" value="1"/>
</dbReference>
<keyword evidence="5" id="KW-1185">Reference proteome</keyword>
<dbReference type="PROSITE" id="PS50157">
    <property type="entry name" value="ZINC_FINGER_C2H2_2"/>
    <property type="match status" value="3"/>
</dbReference>